<sequence length="243" mass="26741">MGVRFPIITAHSGCMDTTAHTLHSIETAIRLGADVVEEDVRVTRDGTPVLAHDDEWTAPDGRECRVSQMTLAEIRELQPLCTLEEMLLLIKASGKTANLDLKVDESIEPVAALVKKHDLLGNVFLSGCQKERAMKVQRTHPELRKLLNVDADLFLSKEYGAAMAQTCHDAKSAACFGININFQLVRRELMDYAAAEGLPVYVWTVDDEAVMKRFVELGAASITARNVLPLIRLKSATESGLTP</sequence>
<gene>
    <name evidence="2" type="ORF">O9H85_05440</name>
</gene>
<name>A0ABT4Q4W1_9BACL</name>
<dbReference type="PANTHER" id="PTHR46211:SF1">
    <property type="entry name" value="GLYCEROPHOSPHODIESTER PHOSPHODIESTERASE, CYTOPLASMIC"/>
    <property type="match status" value="1"/>
</dbReference>
<dbReference type="InterPro" id="IPR017946">
    <property type="entry name" value="PLC-like_Pdiesterase_TIM-brl"/>
</dbReference>
<dbReference type="EMBL" id="JAQAGZ010000003">
    <property type="protein sequence ID" value="MCZ8511873.1"/>
    <property type="molecule type" value="Genomic_DNA"/>
</dbReference>
<dbReference type="Gene3D" id="3.20.20.190">
    <property type="entry name" value="Phosphatidylinositol (PI) phosphodiesterase"/>
    <property type="match status" value="1"/>
</dbReference>
<dbReference type="PROSITE" id="PS51704">
    <property type="entry name" value="GP_PDE"/>
    <property type="match status" value="1"/>
</dbReference>
<dbReference type="Proteomes" id="UP001527882">
    <property type="component" value="Unassembled WGS sequence"/>
</dbReference>
<keyword evidence="3" id="KW-1185">Reference proteome</keyword>
<evidence type="ECO:0000259" key="1">
    <source>
        <dbReference type="PROSITE" id="PS51704"/>
    </source>
</evidence>
<proteinExistence type="predicted"/>
<dbReference type="InterPro" id="IPR030395">
    <property type="entry name" value="GP_PDE_dom"/>
</dbReference>
<evidence type="ECO:0000313" key="3">
    <source>
        <dbReference type="Proteomes" id="UP001527882"/>
    </source>
</evidence>
<dbReference type="RefSeq" id="WP_269880272.1">
    <property type="nucleotide sequence ID" value="NZ_JAQAGZ010000003.1"/>
</dbReference>
<dbReference type="CDD" id="cd08556">
    <property type="entry name" value="GDPD"/>
    <property type="match status" value="1"/>
</dbReference>
<organism evidence="2 3">
    <name type="scientific">Paenibacillus gyeongsangnamensis</name>
    <dbReference type="NCBI Taxonomy" id="3388067"/>
    <lineage>
        <taxon>Bacteria</taxon>
        <taxon>Bacillati</taxon>
        <taxon>Bacillota</taxon>
        <taxon>Bacilli</taxon>
        <taxon>Bacillales</taxon>
        <taxon>Paenibacillaceae</taxon>
        <taxon>Paenibacillus</taxon>
    </lineage>
</organism>
<dbReference type="Pfam" id="PF03009">
    <property type="entry name" value="GDPD"/>
    <property type="match status" value="1"/>
</dbReference>
<comment type="caution">
    <text evidence="2">The sequence shown here is derived from an EMBL/GenBank/DDBJ whole genome shotgun (WGS) entry which is preliminary data.</text>
</comment>
<protein>
    <submittedName>
        <fullName evidence="2">Glycerophosphodiester phosphodiesterase</fullName>
    </submittedName>
</protein>
<accession>A0ABT4Q4W1</accession>
<feature type="domain" description="GP-PDE" evidence="1">
    <location>
        <begin position="6"/>
        <end position="234"/>
    </location>
</feature>
<dbReference type="PANTHER" id="PTHR46211">
    <property type="entry name" value="GLYCEROPHOSPHORYL DIESTER PHOSPHODIESTERASE"/>
    <property type="match status" value="1"/>
</dbReference>
<dbReference type="SUPFAM" id="SSF51695">
    <property type="entry name" value="PLC-like phosphodiesterases"/>
    <property type="match status" value="1"/>
</dbReference>
<reference evidence="2 3" key="1">
    <citation type="submission" date="2022-12" db="EMBL/GenBank/DDBJ databases">
        <title>Draft genome sequence of Paenibacillus sp. dW9.</title>
        <authorList>
            <person name="Choi E.-W."/>
            <person name="Kim D.-U."/>
        </authorList>
    </citation>
    <scope>NUCLEOTIDE SEQUENCE [LARGE SCALE GENOMIC DNA]</scope>
    <source>
        <strain evidence="3">dW9</strain>
    </source>
</reference>
<evidence type="ECO:0000313" key="2">
    <source>
        <dbReference type="EMBL" id="MCZ8511873.1"/>
    </source>
</evidence>